<keyword evidence="2" id="KW-0812">Transmembrane</keyword>
<evidence type="ECO:0000256" key="2">
    <source>
        <dbReference type="SAM" id="Phobius"/>
    </source>
</evidence>
<proteinExistence type="predicted"/>
<keyword evidence="2" id="KW-1133">Transmembrane helix</keyword>
<dbReference type="EMBL" id="DS113377">
    <property type="protein sequence ID" value="EAY08495.1"/>
    <property type="molecule type" value="Genomic_DNA"/>
</dbReference>
<dbReference type="Proteomes" id="UP000001542">
    <property type="component" value="Unassembled WGS sequence"/>
</dbReference>
<dbReference type="VEuPathDB" id="TrichDB:TVAG_145750"/>
<gene>
    <name evidence="3" type="ORF">TVAG_145750</name>
</gene>
<dbReference type="KEGG" id="tva:4766394"/>
<feature type="compositionally biased region" description="Low complexity" evidence="1">
    <location>
        <begin position="108"/>
        <end position="117"/>
    </location>
</feature>
<feature type="compositionally biased region" description="Basic residues" evidence="1">
    <location>
        <begin position="93"/>
        <end position="107"/>
    </location>
</feature>
<protein>
    <submittedName>
        <fullName evidence="3">Uncharacterized protein</fullName>
    </submittedName>
</protein>
<reference evidence="3" key="2">
    <citation type="journal article" date="2007" name="Science">
        <title>Draft genome sequence of the sexually transmitted pathogen Trichomonas vaginalis.</title>
        <authorList>
            <person name="Carlton J.M."/>
            <person name="Hirt R.P."/>
            <person name="Silva J.C."/>
            <person name="Delcher A.L."/>
            <person name="Schatz M."/>
            <person name="Zhao Q."/>
            <person name="Wortman J.R."/>
            <person name="Bidwell S.L."/>
            <person name="Alsmark U.C.M."/>
            <person name="Besteiro S."/>
            <person name="Sicheritz-Ponten T."/>
            <person name="Noel C.J."/>
            <person name="Dacks J.B."/>
            <person name="Foster P.G."/>
            <person name="Simillion C."/>
            <person name="Van de Peer Y."/>
            <person name="Miranda-Saavedra D."/>
            <person name="Barton G.J."/>
            <person name="Westrop G.D."/>
            <person name="Mueller S."/>
            <person name="Dessi D."/>
            <person name="Fiori P.L."/>
            <person name="Ren Q."/>
            <person name="Paulsen I."/>
            <person name="Zhang H."/>
            <person name="Bastida-Corcuera F.D."/>
            <person name="Simoes-Barbosa A."/>
            <person name="Brown M.T."/>
            <person name="Hayes R.D."/>
            <person name="Mukherjee M."/>
            <person name="Okumura C.Y."/>
            <person name="Schneider R."/>
            <person name="Smith A.J."/>
            <person name="Vanacova S."/>
            <person name="Villalvazo M."/>
            <person name="Haas B.J."/>
            <person name="Pertea M."/>
            <person name="Feldblyum T.V."/>
            <person name="Utterback T.R."/>
            <person name="Shu C.L."/>
            <person name="Osoegawa K."/>
            <person name="de Jong P.J."/>
            <person name="Hrdy I."/>
            <person name="Horvathova L."/>
            <person name="Zubacova Z."/>
            <person name="Dolezal P."/>
            <person name="Malik S.B."/>
            <person name="Logsdon J.M. Jr."/>
            <person name="Henze K."/>
            <person name="Gupta A."/>
            <person name="Wang C.C."/>
            <person name="Dunne R.L."/>
            <person name="Upcroft J.A."/>
            <person name="Upcroft P."/>
            <person name="White O."/>
            <person name="Salzberg S.L."/>
            <person name="Tang P."/>
            <person name="Chiu C.-H."/>
            <person name="Lee Y.-S."/>
            <person name="Embley T.M."/>
            <person name="Coombs G.H."/>
            <person name="Mottram J.C."/>
            <person name="Tachezy J."/>
            <person name="Fraser-Liggett C.M."/>
            <person name="Johnson P.J."/>
        </authorList>
    </citation>
    <scope>NUCLEOTIDE SEQUENCE [LARGE SCALE GENOMIC DNA]</scope>
    <source>
        <strain evidence="3">G3</strain>
    </source>
</reference>
<dbReference type="VEuPathDB" id="TrichDB:TVAGG3_0444930"/>
<feature type="transmembrane region" description="Helical" evidence="2">
    <location>
        <begin position="64"/>
        <end position="89"/>
    </location>
</feature>
<dbReference type="RefSeq" id="XP_001320718.1">
    <property type="nucleotide sequence ID" value="XM_001320683.1"/>
</dbReference>
<name>A2EFU4_TRIV3</name>
<reference evidence="3" key="1">
    <citation type="submission" date="2006-10" db="EMBL/GenBank/DDBJ databases">
        <authorList>
            <person name="Amadeo P."/>
            <person name="Zhao Q."/>
            <person name="Wortman J."/>
            <person name="Fraser-Liggett C."/>
            <person name="Carlton J."/>
        </authorList>
    </citation>
    <scope>NUCLEOTIDE SEQUENCE</scope>
    <source>
        <strain evidence="3">G3</strain>
    </source>
</reference>
<keyword evidence="4" id="KW-1185">Reference proteome</keyword>
<evidence type="ECO:0000313" key="3">
    <source>
        <dbReference type="EMBL" id="EAY08495.1"/>
    </source>
</evidence>
<dbReference type="InParanoid" id="A2EFU4"/>
<keyword evidence="2" id="KW-0472">Membrane</keyword>
<organism evidence="3 4">
    <name type="scientific">Trichomonas vaginalis (strain ATCC PRA-98 / G3)</name>
    <dbReference type="NCBI Taxonomy" id="412133"/>
    <lineage>
        <taxon>Eukaryota</taxon>
        <taxon>Metamonada</taxon>
        <taxon>Parabasalia</taxon>
        <taxon>Trichomonadida</taxon>
        <taxon>Trichomonadidae</taxon>
        <taxon>Trichomonas</taxon>
    </lineage>
</organism>
<feature type="region of interest" description="Disordered" evidence="1">
    <location>
        <begin position="93"/>
        <end position="117"/>
    </location>
</feature>
<dbReference type="AlphaFoldDB" id="A2EFU4"/>
<accession>A2EFU4</accession>
<sequence length="117" mass="13063">MTFDINGVAYKLKCPDPTYFCNTMEYSSKKFQNYEDVFHATDKLNVEPKNVVVGLKPIESKTGLIITVVTLTVLGVIALALFLSLCCCFRDQHKTKNSKKSKKKHLKTSSSSFSSSS</sequence>
<evidence type="ECO:0000313" key="4">
    <source>
        <dbReference type="Proteomes" id="UP000001542"/>
    </source>
</evidence>
<evidence type="ECO:0000256" key="1">
    <source>
        <dbReference type="SAM" id="MobiDB-lite"/>
    </source>
</evidence>